<feature type="domain" description="Anti-sigma K factor RskA C-terminal" evidence="3">
    <location>
        <begin position="144"/>
        <end position="305"/>
    </location>
</feature>
<dbReference type="Pfam" id="PF10099">
    <property type="entry name" value="RskA_C"/>
    <property type="match status" value="1"/>
</dbReference>
<comment type="caution">
    <text evidence="4">The sequence shown here is derived from an EMBL/GenBank/DDBJ whole genome shotgun (WGS) entry which is preliminary data.</text>
</comment>
<evidence type="ECO:0000256" key="1">
    <source>
        <dbReference type="SAM" id="MobiDB-lite"/>
    </source>
</evidence>
<name>A0A5C5W7W8_9BACT</name>
<dbReference type="Proteomes" id="UP000318995">
    <property type="component" value="Unassembled WGS sequence"/>
</dbReference>
<keyword evidence="2" id="KW-0812">Transmembrane</keyword>
<feature type="region of interest" description="Disordered" evidence="1">
    <location>
        <begin position="1"/>
        <end position="23"/>
    </location>
</feature>
<evidence type="ECO:0000256" key="2">
    <source>
        <dbReference type="SAM" id="Phobius"/>
    </source>
</evidence>
<protein>
    <recommendedName>
        <fullName evidence="3">Anti-sigma K factor RskA C-terminal domain-containing protein</fullName>
    </recommendedName>
</protein>
<gene>
    <name evidence="4" type="ORF">Pla111_17750</name>
</gene>
<sequence length="319" mass="34112">MTMPSEPTPDLPRPTDLSRPPLTGDRAARLEELLCDRAVFGLDAADEAELALLMGDALDTATGAELVAAAVAVGLTPSVADPPASLRQQLRSDAADFNFVQAAEQARSLPAPTPAQSGLADRASLAALPSAARHRRLRDLTWAFAAAASLIVGFWLGGGYKRPDTLSAPLAQAPARQMEALRAIPDSRTIAWKPTEDPALIGPRDAAEGFDRTQFNWGEVVWSDAEQRGFMVFNGLMPNDPEVQQYQLWVFDAERSADHPVDGGVFDIPGNPGESVQHVVVPIRVKLSVSRATLFAVTVEKPGGVVVSDRSRLPLLAQL</sequence>
<proteinExistence type="predicted"/>
<feature type="compositionally biased region" description="Pro residues" evidence="1">
    <location>
        <begin position="1"/>
        <end position="12"/>
    </location>
</feature>
<dbReference type="OrthoDB" id="5624446at2"/>
<evidence type="ECO:0000259" key="3">
    <source>
        <dbReference type="Pfam" id="PF10099"/>
    </source>
</evidence>
<keyword evidence="2" id="KW-0472">Membrane</keyword>
<reference evidence="4 5" key="1">
    <citation type="submission" date="2019-02" db="EMBL/GenBank/DDBJ databases">
        <title>Deep-cultivation of Planctomycetes and their phenomic and genomic characterization uncovers novel biology.</title>
        <authorList>
            <person name="Wiegand S."/>
            <person name="Jogler M."/>
            <person name="Boedeker C."/>
            <person name="Pinto D."/>
            <person name="Vollmers J."/>
            <person name="Rivas-Marin E."/>
            <person name="Kohn T."/>
            <person name="Peeters S.H."/>
            <person name="Heuer A."/>
            <person name="Rast P."/>
            <person name="Oberbeckmann S."/>
            <person name="Bunk B."/>
            <person name="Jeske O."/>
            <person name="Meyerdierks A."/>
            <person name="Storesund J.E."/>
            <person name="Kallscheuer N."/>
            <person name="Luecker S."/>
            <person name="Lage O.M."/>
            <person name="Pohl T."/>
            <person name="Merkel B.J."/>
            <person name="Hornburger P."/>
            <person name="Mueller R.-W."/>
            <person name="Bruemmer F."/>
            <person name="Labrenz M."/>
            <person name="Spormann A.M."/>
            <person name="Op Den Camp H."/>
            <person name="Overmann J."/>
            <person name="Amann R."/>
            <person name="Jetten M.S.M."/>
            <person name="Mascher T."/>
            <person name="Medema M.H."/>
            <person name="Devos D.P."/>
            <person name="Kaster A.-K."/>
            <person name="Ovreas L."/>
            <person name="Rohde M."/>
            <person name="Galperin M.Y."/>
            <person name="Jogler C."/>
        </authorList>
    </citation>
    <scope>NUCLEOTIDE SEQUENCE [LARGE SCALE GENOMIC DNA]</scope>
    <source>
        <strain evidence="4 5">Pla111</strain>
    </source>
</reference>
<keyword evidence="5" id="KW-1185">Reference proteome</keyword>
<evidence type="ECO:0000313" key="4">
    <source>
        <dbReference type="EMBL" id="TWT46674.1"/>
    </source>
</evidence>
<keyword evidence="2" id="KW-1133">Transmembrane helix</keyword>
<evidence type="ECO:0000313" key="5">
    <source>
        <dbReference type="Proteomes" id="UP000318995"/>
    </source>
</evidence>
<organism evidence="4 5">
    <name type="scientific">Botrimarina hoheduenensis</name>
    <dbReference type="NCBI Taxonomy" id="2528000"/>
    <lineage>
        <taxon>Bacteria</taxon>
        <taxon>Pseudomonadati</taxon>
        <taxon>Planctomycetota</taxon>
        <taxon>Planctomycetia</taxon>
        <taxon>Pirellulales</taxon>
        <taxon>Lacipirellulaceae</taxon>
        <taxon>Botrimarina</taxon>
    </lineage>
</organism>
<accession>A0A5C5W7W8</accession>
<dbReference type="InterPro" id="IPR018764">
    <property type="entry name" value="RskA_C"/>
</dbReference>
<dbReference type="AlphaFoldDB" id="A0A5C5W7W8"/>
<dbReference type="EMBL" id="SJPH01000003">
    <property type="protein sequence ID" value="TWT46674.1"/>
    <property type="molecule type" value="Genomic_DNA"/>
</dbReference>
<dbReference type="RefSeq" id="WP_146573378.1">
    <property type="nucleotide sequence ID" value="NZ_SJPH01000003.1"/>
</dbReference>
<dbReference type="GO" id="GO:0005886">
    <property type="term" value="C:plasma membrane"/>
    <property type="evidence" value="ECO:0007669"/>
    <property type="project" value="InterPro"/>
</dbReference>
<feature type="transmembrane region" description="Helical" evidence="2">
    <location>
        <begin position="140"/>
        <end position="160"/>
    </location>
</feature>